<name>U7VCK7_9FUSO</name>
<keyword evidence="1" id="KW-0547">Nucleotide-binding</keyword>
<dbReference type="EMBL" id="AXZF01000021">
    <property type="protein sequence ID" value="ERT69457.1"/>
    <property type="molecule type" value="Genomic_DNA"/>
</dbReference>
<keyword evidence="1" id="KW-0648">Protein biosynthesis</keyword>
<evidence type="ECO:0000256" key="1">
    <source>
        <dbReference type="HAMAP-Rule" id="MF_00122"/>
    </source>
</evidence>
<dbReference type="PATRIC" id="fig|1319815.3.peg.583"/>
<sequence length="96" mass="10816">MSLTREEVLNVAKLARLEFNEEEIIRFQADLNNILEYIDVLGEINTDEVEPLVQIHETGVKLREDIIRESLTVQEAMKNAPASEDGALIVPKVVGE</sequence>
<dbReference type="Gene3D" id="1.10.20.60">
    <property type="entry name" value="Glu-tRNAGln amidotransferase C subunit, N-terminal domain"/>
    <property type="match status" value="1"/>
</dbReference>
<dbReference type="Proteomes" id="UP000017081">
    <property type="component" value="Unassembled WGS sequence"/>
</dbReference>
<dbReference type="GO" id="GO:0006450">
    <property type="term" value="P:regulation of translational fidelity"/>
    <property type="evidence" value="ECO:0007669"/>
    <property type="project" value="InterPro"/>
</dbReference>
<dbReference type="HOGENOM" id="CLU_105899_1_0_0"/>
<comment type="catalytic activity">
    <reaction evidence="1">
        <text>L-glutamyl-tRNA(Gln) + L-glutamine + ATP + H2O = L-glutaminyl-tRNA(Gln) + L-glutamate + ADP + phosphate + H(+)</text>
        <dbReference type="Rhea" id="RHEA:17521"/>
        <dbReference type="Rhea" id="RHEA-COMP:9681"/>
        <dbReference type="Rhea" id="RHEA-COMP:9684"/>
        <dbReference type="ChEBI" id="CHEBI:15377"/>
        <dbReference type="ChEBI" id="CHEBI:15378"/>
        <dbReference type="ChEBI" id="CHEBI:29985"/>
        <dbReference type="ChEBI" id="CHEBI:30616"/>
        <dbReference type="ChEBI" id="CHEBI:43474"/>
        <dbReference type="ChEBI" id="CHEBI:58359"/>
        <dbReference type="ChEBI" id="CHEBI:78520"/>
        <dbReference type="ChEBI" id="CHEBI:78521"/>
        <dbReference type="ChEBI" id="CHEBI:456216"/>
    </reaction>
</comment>
<dbReference type="GO" id="GO:0005524">
    <property type="term" value="F:ATP binding"/>
    <property type="evidence" value="ECO:0007669"/>
    <property type="project" value="UniProtKB-KW"/>
</dbReference>
<proteinExistence type="inferred from homology"/>
<dbReference type="GO" id="GO:0050567">
    <property type="term" value="F:glutaminyl-tRNA synthase (glutamine-hydrolyzing) activity"/>
    <property type="evidence" value="ECO:0007669"/>
    <property type="project" value="UniProtKB-UniRule"/>
</dbReference>
<dbReference type="GO" id="GO:0006412">
    <property type="term" value="P:translation"/>
    <property type="evidence" value="ECO:0007669"/>
    <property type="project" value="UniProtKB-UniRule"/>
</dbReference>
<comment type="similarity">
    <text evidence="1">Belongs to the GatC family.</text>
</comment>
<dbReference type="GeneID" id="96967162"/>
<reference evidence="2 3" key="1">
    <citation type="submission" date="2013-08" db="EMBL/GenBank/DDBJ databases">
        <authorList>
            <person name="Weinstock G."/>
            <person name="Sodergren E."/>
            <person name="Wylie T."/>
            <person name="Fulton L."/>
            <person name="Fulton R."/>
            <person name="Fronick C."/>
            <person name="O'Laughlin M."/>
            <person name="Godfrey J."/>
            <person name="Miner T."/>
            <person name="Herter B."/>
            <person name="Appelbaum E."/>
            <person name="Cordes M."/>
            <person name="Lek S."/>
            <person name="Wollam A."/>
            <person name="Pepin K.H."/>
            <person name="Palsikar V.B."/>
            <person name="Mitreva M."/>
            <person name="Wilson R.K."/>
        </authorList>
    </citation>
    <scope>NUCLEOTIDE SEQUENCE [LARGE SCALE GENOMIC DNA]</scope>
    <source>
        <strain evidence="2 3">ATCC BAA-474</strain>
    </source>
</reference>
<dbReference type="SUPFAM" id="SSF141000">
    <property type="entry name" value="Glu-tRNAGln amidotransferase C subunit"/>
    <property type="match status" value="1"/>
</dbReference>
<comment type="catalytic activity">
    <reaction evidence="1">
        <text>L-aspartyl-tRNA(Asn) + L-glutamine + ATP + H2O = L-asparaginyl-tRNA(Asn) + L-glutamate + ADP + phosphate + 2 H(+)</text>
        <dbReference type="Rhea" id="RHEA:14513"/>
        <dbReference type="Rhea" id="RHEA-COMP:9674"/>
        <dbReference type="Rhea" id="RHEA-COMP:9677"/>
        <dbReference type="ChEBI" id="CHEBI:15377"/>
        <dbReference type="ChEBI" id="CHEBI:15378"/>
        <dbReference type="ChEBI" id="CHEBI:29985"/>
        <dbReference type="ChEBI" id="CHEBI:30616"/>
        <dbReference type="ChEBI" id="CHEBI:43474"/>
        <dbReference type="ChEBI" id="CHEBI:58359"/>
        <dbReference type="ChEBI" id="CHEBI:78515"/>
        <dbReference type="ChEBI" id="CHEBI:78516"/>
        <dbReference type="ChEBI" id="CHEBI:456216"/>
    </reaction>
</comment>
<dbReference type="AlphaFoldDB" id="U7VCK7"/>
<dbReference type="GO" id="GO:0070681">
    <property type="term" value="P:glutaminyl-tRNAGln biosynthesis via transamidation"/>
    <property type="evidence" value="ECO:0007669"/>
    <property type="project" value="TreeGrafter"/>
</dbReference>
<accession>U7VCK7</accession>
<gene>
    <name evidence="1" type="primary">gatC</name>
    <name evidence="2" type="ORF">HMPREF0202_00608</name>
</gene>
<dbReference type="InterPro" id="IPR003837">
    <property type="entry name" value="GatC"/>
</dbReference>
<dbReference type="NCBIfam" id="TIGR00135">
    <property type="entry name" value="gatC"/>
    <property type="match status" value="1"/>
</dbReference>
<evidence type="ECO:0000313" key="2">
    <source>
        <dbReference type="EMBL" id="ERT69457.1"/>
    </source>
</evidence>
<dbReference type="PANTHER" id="PTHR15004:SF0">
    <property type="entry name" value="GLUTAMYL-TRNA(GLN) AMIDOTRANSFERASE SUBUNIT C, MITOCHONDRIAL"/>
    <property type="match status" value="1"/>
</dbReference>
<dbReference type="PANTHER" id="PTHR15004">
    <property type="entry name" value="GLUTAMYL-TRNA(GLN) AMIDOTRANSFERASE SUBUNIT C, MITOCHONDRIAL"/>
    <property type="match status" value="1"/>
</dbReference>
<dbReference type="eggNOG" id="COG0721">
    <property type="taxonomic scope" value="Bacteria"/>
</dbReference>
<evidence type="ECO:0000313" key="3">
    <source>
        <dbReference type="Proteomes" id="UP000017081"/>
    </source>
</evidence>
<dbReference type="Pfam" id="PF02686">
    <property type="entry name" value="GatC"/>
    <property type="match status" value="1"/>
</dbReference>
<dbReference type="HAMAP" id="MF_00122">
    <property type="entry name" value="GatC"/>
    <property type="match status" value="1"/>
</dbReference>
<comment type="subunit">
    <text evidence="1">Heterotrimer of A, B and C subunits.</text>
</comment>
<dbReference type="GO" id="GO:0050566">
    <property type="term" value="F:asparaginyl-tRNA synthase (glutamine-hydrolyzing) activity"/>
    <property type="evidence" value="ECO:0007669"/>
    <property type="project" value="RHEA"/>
</dbReference>
<organism evidence="2 3">
    <name type="scientific">Cetobacterium somerae ATCC BAA-474</name>
    <dbReference type="NCBI Taxonomy" id="1319815"/>
    <lineage>
        <taxon>Bacteria</taxon>
        <taxon>Fusobacteriati</taxon>
        <taxon>Fusobacteriota</taxon>
        <taxon>Fusobacteriia</taxon>
        <taxon>Fusobacteriales</taxon>
        <taxon>Fusobacteriaceae</taxon>
        <taxon>Cetobacterium</taxon>
    </lineage>
</organism>
<dbReference type="EC" id="6.3.5.-" evidence="1"/>
<comment type="function">
    <text evidence="1">Allows the formation of correctly charged Asn-tRNA(Asn) or Gln-tRNA(Gln) through the transamidation of misacylated Asp-tRNA(Asn) or Glu-tRNA(Gln) in organisms which lack either or both of asparaginyl-tRNA or glutaminyl-tRNA synthetases. The reaction takes place in the presence of glutamine and ATP through an activated phospho-Asp-tRNA(Asn) or phospho-Glu-tRNA(Gln).</text>
</comment>
<keyword evidence="3" id="KW-1185">Reference proteome</keyword>
<keyword evidence="1" id="KW-0436">Ligase</keyword>
<dbReference type="InterPro" id="IPR036113">
    <property type="entry name" value="Asp/Glu-ADT_sf_sub_c"/>
</dbReference>
<dbReference type="STRING" id="1319815.HMPREF0202_00608"/>
<keyword evidence="1" id="KW-0067">ATP-binding</keyword>
<comment type="caution">
    <text evidence="2">The sequence shown here is derived from an EMBL/GenBank/DDBJ whole genome shotgun (WGS) entry which is preliminary data.</text>
</comment>
<protein>
    <recommendedName>
        <fullName evidence="1">Aspartyl/glutamyl-tRNA(Asn/Gln) amidotransferase subunit C</fullName>
        <shortName evidence="1">Asp/Glu-ADT subunit C</shortName>
        <ecNumber evidence="1">6.3.5.-</ecNumber>
    </recommendedName>
</protein>
<dbReference type="RefSeq" id="WP_023050155.1">
    <property type="nucleotide sequence ID" value="NZ_CP173065.2"/>
</dbReference>